<accession>A0AAV9VP41</accession>
<gene>
    <name evidence="2" type="ORF">TWF730_000372</name>
</gene>
<keyword evidence="3" id="KW-1185">Reference proteome</keyword>
<evidence type="ECO:0000256" key="1">
    <source>
        <dbReference type="SAM" id="MobiDB-lite"/>
    </source>
</evidence>
<feature type="region of interest" description="Disordered" evidence="1">
    <location>
        <begin position="284"/>
        <end position="394"/>
    </location>
</feature>
<reference evidence="2 3" key="1">
    <citation type="submission" date="2019-10" db="EMBL/GenBank/DDBJ databases">
        <authorList>
            <person name="Palmer J.M."/>
        </authorList>
    </citation>
    <scope>NUCLEOTIDE SEQUENCE [LARGE SCALE GENOMIC DNA]</scope>
    <source>
        <strain evidence="2 3">TWF730</strain>
    </source>
</reference>
<name>A0AAV9VP41_9PEZI</name>
<evidence type="ECO:0000313" key="3">
    <source>
        <dbReference type="Proteomes" id="UP001373714"/>
    </source>
</evidence>
<dbReference type="EMBL" id="JAVHNS010000001">
    <property type="protein sequence ID" value="KAK6362920.1"/>
    <property type="molecule type" value="Genomic_DNA"/>
</dbReference>
<evidence type="ECO:0000313" key="2">
    <source>
        <dbReference type="EMBL" id="KAK6362920.1"/>
    </source>
</evidence>
<protein>
    <submittedName>
        <fullName evidence="2">Uncharacterized protein</fullName>
    </submittedName>
</protein>
<organism evidence="2 3">
    <name type="scientific">Orbilia blumenaviensis</name>
    <dbReference type="NCBI Taxonomy" id="1796055"/>
    <lineage>
        <taxon>Eukaryota</taxon>
        <taxon>Fungi</taxon>
        <taxon>Dikarya</taxon>
        <taxon>Ascomycota</taxon>
        <taxon>Pezizomycotina</taxon>
        <taxon>Orbiliomycetes</taxon>
        <taxon>Orbiliales</taxon>
        <taxon>Orbiliaceae</taxon>
        <taxon>Orbilia</taxon>
    </lineage>
</organism>
<sequence length="394" mass="44282">MPTRRRRTSRSDGPIRFRFRGRSTSVNGRTLGVRDQIIEHVYLHLADPRPVDDRGNPIFGNDISNWLADLDPIDTLTYSELLALASQDAGNYQFPRSGQRIQVHEFYLAAHPEIYGSLGGYYGTFSTDQFWNTRTASHPSEWDPWSRFRLDSLHETVVVPEMEAFDRDGESETDERNYITFELTEDETYELREAYEHYLQQPPPDHPFGPHYRRPTIRNNAYSGSAYHPEETDFYNTIPYVPTRTPNSEDGDAGNEPHWRVEGFEGDYVEEWSSDEMPEVEYINTGSETPLGSPIPSEIPSGTSSTAVADGPRQDATHITLDGPTAQDTASLPPDTTTELDISNNTTDRRLVGLESAGPTDAVNGETGDEDQRSHLSQTAGNENDRGIDGTDSN</sequence>
<dbReference type="AlphaFoldDB" id="A0AAV9VP41"/>
<feature type="compositionally biased region" description="Polar residues" evidence="1">
    <location>
        <begin position="326"/>
        <end position="346"/>
    </location>
</feature>
<comment type="caution">
    <text evidence="2">The sequence shown here is derived from an EMBL/GenBank/DDBJ whole genome shotgun (WGS) entry which is preliminary data.</text>
</comment>
<feature type="compositionally biased region" description="Basic and acidic residues" evidence="1">
    <location>
        <begin position="383"/>
        <end position="394"/>
    </location>
</feature>
<dbReference type="Proteomes" id="UP001373714">
    <property type="component" value="Unassembled WGS sequence"/>
</dbReference>
<proteinExistence type="predicted"/>